<keyword evidence="3" id="KW-1185">Reference proteome</keyword>
<dbReference type="OrthoDB" id="2654453at2759"/>
<dbReference type="STRING" id="930992.A0A0D0AMC1"/>
<dbReference type="EMBL" id="KN836009">
    <property type="protein sequence ID" value="KIK33158.1"/>
    <property type="molecule type" value="Genomic_DNA"/>
</dbReference>
<dbReference type="InterPro" id="IPR001680">
    <property type="entry name" value="WD40_rpt"/>
</dbReference>
<feature type="compositionally biased region" description="Basic and acidic residues" evidence="1">
    <location>
        <begin position="415"/>
        <end position="429"/>
    </location>
</feature>
<dbReference type="AlphaFoldDB" id="A0A0D0AMC1"/>
<dbReference type="InParanoid" id="A0A0D0AMC1"/>
<reference evidence="3" key="2">
    <citation type="submission" date="2015-01" db="EMBL/GenBank/DDBJ databases">
        <title>Evolutionary Origins and Diversification of the Mycorrhizal Mutualists.</title>
        <authorList>
            <consortium name="DOE Joint Genome Institute"/>
            <consortium name="Mycorrhizal Genomics Consortium"/>
            <person name="Kohler A."/>
            <person name="Kuo A."/>
            <person name="Nagy L.G."/>
            <person name="Floudas D."/>
            <person name="Copeland A."/>
            <person name="Barry K.W."/>
            <person name="Cichocki N."/>
            <person name="Veneault-Fourrey C."/>
            <person name="LaButti K."/>
            <person name="Lindquist E.A."/>
            <person name="Lipzen A."/>
            <person name="Lundell T."/>
            <person name="Morin E."/>
            <person name="Murat C."/>
            <person name="Riley R."/>
            <person name="Ohm R."/>
            <person name="Sun H."/>
            <person name="Tunlid A."/>
            <person name="Henrissat B."/>
            <person name="Grigoriev I.V."/>
            <person name="Hibbett D.S."/>
            <person name="Martin F."/>
        </authorList>
    </citation>
    <scope>NUCLEOTIDE SEQUENCE [LARGE SCALE GENOMIC DNA]</scope>
    <source>
        <strain evidence="3">UH-Slu-Lm8-n1</strain>
    </source>
</reference>
<feature type="region of interest" description="Disordered" evidence="1">
    <location>
        <begin position="407"/>
        <end position="429"/>
    </location>
</feature>
<evidence type="ECO:0000313" key="3">
    <source>
        <dbReference type="Proteomes" id="UP000054485"/>
    </source>
</evidence>
<dbReference type="SUPFAM" id="SSF50978">
    <property type="entry name" value="WD40 repeat-like"/>
    <property type="match status" value="1"/>
</dbReference>
<dbReference type="InterPro" id="IPR036322">
    <property type="entry name" value="WD40_repeat_dom_sf"/>
</dbReference>
<dbReference type="Proteomes" id="UP000054485">
    <property type="component" value="Unassembled WGS sequence"/>
</dbReference>
<sequence>MSFLATVFNKSTQSQRYKLLARLTSYSCTVHALAISNNGHLLACGGTEGIKLWDIKSRKELTSSSHHHESRGTISCAVWAMTTKTAEETLCYGTGLGYIIFLRCSVADKTFQEISTKRLGSGFEITCLSWCSTPSEGNLCIALQSVFAVQLENTVPKSVAFADNRGIYVFRLYDGNVIKLKDEDGEIVQEISCNSVIGHAAVHLKRGVFVVDNATDGFTLYRLEGDGEPVRTFATAVPTVSVPKQVAFGEEGKTGQILETLHHADTGLVQTISTRDLHGRCTIASTSPAPGRGKTTIKIWAYQYAVQKVSGVPSGNYWSLSCILMMLTRLLALVSMIVFLLINYKDSLLDSAVNHARGYMTSATMNNVTDDLSWHVKAVMMFDEYVDVEADKEEKLMELAQEAGRDINVDQQENENDRLRAAKRDEQTKDLLLVQ</sequence>
<dbReference type="SMART" id="SM00320">
    <property type="entry name" value="WD40"/>
    <property type="match status" value="1"/>
</dbReference>
<organism evidence="2 3">
    <name type="scientific">Suillus luteus UH-Slu-Lm8-n1</name>
    <dbReference type="NCBI Taxonomy" id="930992"/>
    <lineage>
        <taxon>Eukaryota</taxon>
        <taxon>Fungi</taxon>
        <taxon>Dikarya</taxon>
        <taxon>Basidiomycota</taxon>
        <taxon>Agaricomycotina</taxon>
        <taxon>Agaricomycetes</taxon>
        <taxon>Agaricomycetidae</taxon>
        <taxon>Boletales</taxon>
        <taxon>Suillineae</taxon>
        <taxon>Suillaceae</taxon>
        <taxon>Suillus</taxon>
    </lineage>
</organism>
<evidence type="ECO:0000313" key="2">
    <source>
        <dbReference type="EMBL" id="KIK33158.1"/>
    </source>
</evidence>
<dbReference type="HOGENOM" id="CLU_042559_0_0_1"/>
<evidence type="ECO:0000256" key="1">
    <source>
        <dbReference type="SAM" id="MobiDB-lite"/>
    </source>
</evidence>
<name>A0A0D0AMC1_9AGAM</name>
<protein>
    <submittedName>
        <fullName evidence="2">Unplaced genomic scaffold CY34scaffold_878, whole genome shotgun sequence</fullName>
    </submittedName>
</protein>
<dbReference type="Gene3D" id="2.130.10.10">
    <property type="entry name" value="YVTN repeat-like/Quinoprotein amine dehydrogenase"/>
    <property type="match status" value="1"/>
</dbReference>
<proteinExistence type="predicted"/>
<dbReference type="InterPro" id="IPR015943">
    <property type="entry name" value="WD40/YVTN_repeat-like_dom_sf"/>
</dbReference>
<reference evidence="2 3" key="1">
    <citation type="submission" date="2014-04" db="EMBL/GenBank/DDBJ databases">
        <authorList>
            <consortium name="DOE Joint Genome Institute"/>
            <person name="Kuo A."/>
            <person name="Ruytinx J."/>
            <person name="Rineau F."/>
            <person name="Colpaert J."/>
            <person name="Kohler A."/>
            <person name="Nagy L.G."/>
            <person name="Floudas D."/>
            <person name="Copeland A."/>
            <person name="Barry K.W."/>
            <person name="Cichocki N."/>
            <person name="Veneault-Fourrey C."/>
            <person name="LaButti K."/>
            <person name="Lindquist E.A."/>
            <person name="Lipzen A."/>
            <person name="Lundell T."/>
            <person name="Morin E."/>
            <person name="Murat C."/>
            <person name="Sun H."/>
            <person name="Tunlid A."/>
            <person name="Henrissat B."/>
            <person name="Grigoriev I.V."/>
            <person name="Hibbett D.S."/>
            <person name="Martin F."/>
            <person name="Nordberg H.P."/>
            <person name="Cantor M.N."/>
            <person name="Hua S.X."/>
        </authorList>
    </citation>
    <scope>NUCLEOTIDE SEQUENCE [LARGE SCALE GENOMIC DNA]</scope>
    <source>
        <strain evidence="2 3">UH-Slu-Lm8-n1</strain>
    </source>
</reference>
<accession>A0A0D0AMC1</accession>
<gene>
    <name evidence="2" type="ORF">CY34DRAFT_18550</name>
</gene>